<accession>A0A916UX12</accession>
<dbReference type="AlphaFoldDB" id="A0A916UX12"/>
<organism evidence="6 7">
    <name type="scientific">Chelatococcus reniformis</name>
    <dbReference type="NCBI Taxonomy" id="1494448"/>
    <lineage>
        <taxon>Bacteria</taxon>
        <taxon>Pseudomonadati</taxon>
        <taxon>Pseudomonadota</taxon>
        <taxon>Alphaproteobacteria</taxon>
        <taxon>Hyphomicrobiales</taxon>
        <taxon>Chelatococcaceae</taxon>
        <taxon>Chelatococcus</taxon>
    </lineage>
</organism>
<keyword evidence="7" id="KW-1185">Reference proteome</keyword>
<keyword evidence="3" id="KW-0029">Amino-acid transport</keyword>
<evidence type="ECO:0000256" key="1">
    <source>
        <dbReference type="ARBA" id="ARBA00010062"/>
    </source>
</evidence>
<evidence type="ECO:0000313" key="6">
    <source>
        <dbReference type="EMBL" id="GGC91896.1"/>
    </source>
</evidence>
<sequence length="403" mass="42651">MRTGVLLTMLWTSLGSIGAAAPAAAQITNDVVKIGVLNDQSGPASDVTGVGSAIAARLAIADFGAAAAGARIELVVADHQNKTDLASTIARRWFDAEQVDLIIDLGNSSVSLAVQSLARERKKVVIHSSGSDRLYGADCIPTGFQWVYDTYSIARAVGLSSLGGRGSSWYILAADYAFGHAMLSQLKAVVEGEGGKVVGSALHPIYTPDLSSFILQAQTSQAKVVALANAGPDTINSIKQAAEFGLVQGGQKLAATTFFIQNVHSLGLSVAQGLQLVTAFYWDRTEATRDFARRFFAEAGKMPSQNQAGMYSAVLAYLRAVEAAKTDAGDAVAAKLKELPVDDFYAEGARVRADGRLMNDQFLARVKAPSESKAAWDYYDIQQRIDAAGILRPLAEGGCKLDQ</sequence>
<keyword evidence="2 4" id="KW-0732">Signal</keyword>
<evidence type="ECO:0000256" key="2">
    <source>
        <dbReference type="ARBA" id="ARBA00022729"/>
    </source>
</evidence>
<evidence type="ECO:0000256" key="3">
    <source>
        <dbReference type="ARBA" id="ARBA00022970"/>
    </source>
</evidence>
<dbReference type="PANTHER" id="PTHR30483">
    <property type="entry name" value="LEUCINE-SPECIFIC-BINDING PROTEIN"/>
    <property type="match status" value="1"/>
</dbReference>
<dbReference type="Proteomes" id="UP000637002">
    <property type="component" value="Unassembled WGS sequence"/>
</dbReference>
<dbReference type="CDD" id="cd06327">
    <property type="entry name" value="PBP1_SBP-like"/>
    <property type="match status" value="1"/>
</dbReference>
<reference evidence="6" key="1">
    <citation type="journal article" date="2014" name="Int. J. Syst. Evol. Microbiol.">
        <title>Complete genome sequence of Corynebacterium casei LMG S-19264T (=DSM 44701T), isolated from a smear-ripened cheese.</title>
        <authorList>
            <consortium name="US DOE Joint Genome Institute (JGI-PGF)"/>
            <person name="Walter F."/>
            <person name="Albersmeier A."/>
            <person name="Kalinowski J."/>
            <person name="Ruckert C."/>
        </authorList>
    </citation>
    <scope>NUCLEOTIDE SEQUENCE</scope>
    <source>
        <strain evidence="6">CGMCC 1.12919</strain>
    </source>
</reference>
<dbReference type="SUPFAM" id="SSF53822">
    <property type="entry name" value="Periplasmic binding protein-like I"/>
    <property type="match status" value="1"/>
</dbReference>
<evidence type="ECO:0000259" key="5">
    <source>
        <dbReference type="Pfam" id="PF13458"/>
    </source>
</evidence>
<dbReference type="RefSeq" id="WP_244642270.1">
    <property type="nucleotide sequence ID" value="NZ_BMGG01000012.1"/>
</dbReference>
<reference evidence="6" key="2">
    <citation type="submission" date="2020-09" db="EMBL/GenBank/DDBJ databases">
        <authorList>
            <person name="Sun Q."/>
            <person name="Zhou Y."/>
        </authorList>
    </citation>
    <scope>NUCLEOTIDE SEQUENCE</scope>
    <source>
        <strain evidence="6">CGMCC 1.12919</strain>
    </source>
</reference>
<dbReference type="InterPro" id="IPR028082">
    <property type="entry name" value="Peripla_BP_I"/>
</dbReference>
<dbReference type="PANTHER" id="PTHR30483:SF6">
    <property type="entry name" value="PERIPLASMIC BINDING PROTEIN OF ABC TRANSPORTER FOR NATURAL AMINO ACIDS"/>
    <property type="match status" value="1"/>
</dbReference>
<comment type="similarity">
    <text evidence="1">Belongs to the leucine-binding protein family.</text>
</comment>
<evidence type="ECO:0000256" key="4">
    <source>
        <dbReference type="SAM" id="SignalP"/>
    </source>
</evidence>
<proteinExistence type="inferred from homology"/>
<dbReference type="GO" id="GO:0006865">
    <property type="term" value="P:amino acid transport"/>
    <property type="evidence" value="ECO:0007669"/>
    <property type="project" value="UniProtKB-KW"/>
</dbReference>
<evidence type="ECO:0000313" key="7">
    <source>
        <dbReference type="Proteomes" id="UP000637002"/>
    </source>
</evidence>
<keyword evidence="3" id="KW-0813">Transport</keyword>
<dbReference type="Gene3D" id="3.40.50.2300">
    <property type="match status" value="2"/>
</dbReference>
<feature type="chain" id="PRO_5036989280" evidence="4">
    <location>
        <begin position="26"/>
        <end position="403"/>
    </location>
</feature>
<dbReference type="InterPro" id="IPR051010">
    <property type="entry name" value="BCAA_transport"/>
</dbReference>
<protein>
    <submittedName>
        <fullName evidence="6">ABC transporter permease</fullName>
    </submittedName>
</protein>
<comment type="caution">
    <text evidence="6">The sequence shown here is derived from an EMBL/GenBank/DDBJ whole genome shotgun (WGS) entry which is preliminary data.</text>
</comment>
<dbReference type="InterPro" id="IPR028081">
    <property type="entry name" value="Leu-bd"/>
</dbReference>
<dbReference type="EMBL" id="BMGG01000012">
    <property type="protein sequence ID" value="GGC91896.1"/>
    <property type="molecule type" value="Genomic_DNA"/>
</dbReference>
<dbReference type="Pfam" id="PF13458">
    <property type="entry name" value="Peripla_BP_6"/>
    <property type="match status" value="1"/>
</dbReference>
<feature type="signal peptide" evidence="4">
    <location>
        <begin position="1"/>
        <end position="25"/>
    </location>
</feature>
<feature type="domain" description="Leucine-binding protein" evidence="5">
    <location>
        <begin position="32"/>
        <end position="367"/>
    </location>
</feature>
<name>A0A916UX12_9HYPH</name>
<gene>
    <name evidence="6" type="ORF">GCM10010994_57090</name>
</gene>